<feature type="region of interest" description="Disordered" evidence="8">
    <location>
        <begin position="424"/>
        <end position="444"/>
    </location>
</feature>
<dbReference type="GO" id="GO:0006893">
    <property type="term" value="P:Golgi to plasma membrane transport"/>
    <property type="evidence" value="ECO:0007669"/>
    <property type="project" value="TreeGrafter"/>
</dbReference>
<dbReference type="SMART" id="SM00288">
    <property type="entry name" value="VHS"/>
    <property type="match status" value="1"/>
</dbReference>
<dbReference type="Gene3D" id="1.20.5.170">
    <property type="match status" value="1"/>
</dbReference>
<dbReference type="PANTHER" id="PTHR45905:SF1">
    <property type="entry name" value="GOLGI-LOCALIZED, GAMMA-ADAPTIN EAR CONTAINING, ARF BINDING PROTEIN"/>
    <property type="match status" value="1"/>
</dbReference>
<dbReference type="GO" id="GO:0043130">
    <property type="term" value="F:ubiquitin binding"/>
    <property type="evidence" value="ECO:0007669"/>
    <property type="project" value="InterPro"/>
</dbReference>
<dbReference type="PROSITE" id="PS50909">
    <property type="entry name" value="GAT"/>
    <property type="match status" value="1"/>
</dbReference>
<dbReference type="Proteomes" id="UP000274131">
    <property type="component" value="Unassembled WGS sequence"/>
</dbReference>
<dbReference type="Pfam" id="PF18308">
    <property type="entry name" value="GGA_N-GAT"/>
    <property type="match status" value="1"/>
</dbReference>
<dbReference type="GO" id="GO:0035091">
    <property type="term" value="F:phosphatidylinositol binding"/>
    <property type="evidence" value="ECO:0007669"/>
    <property type="project" value="InterPro"/>
</dbReference>
<evidence type="ECO:0000313" key="11">
    <source>
        <dbReference type="EMBL" id="VDD89204.1"/>
    </source>
</evidence>
<dbReference type="EMBL" id="UXUI01007734">
    <property type="protein sequence ID" value="VDD89204.1"/>
    <property type="molecule type" value="Genomic_DNA"/>
</dbReference>
<organism evidence="13">
    <name type="scientific">Enterobius vermicularis</name>
    <name type="common">Human pinworm</name>
    <dbReference type="NCBI Taxonomy" id="51028"/>
    <lineage>
        <taxon>Eukaryota</taxon>
        <taxon>Metazoa</taxon>
        <taxon>Ecdysozoa</taxon>
        <taxon>Nematoda</taxon>
        <taxon>Chromadorea</taxon>
        <taxon>Rhabditida</taxon>
        <taxon>Spirurina</taxon>
        <taxon>Oxyuridomorpha</taxon>
        <taxon>Oxyuroidea</taxon>
        <taxon>Oxyuridae</taxon>
        <taxon>Enterobius</taxon>
    </lineage>
</organism>
<evidence type="ECO:0000256" key="5">
    <source>
        <dbReference type="ARBA" id="ARBA00022843"/>
    </source>
</evidence>
<gene>
    <name evidence="11" type="ORF">EVEC_LOCUS3995</name>
</gene>
<keyword evidence="6" id="KW-0653">Protein transport</keyword>
<keyword evidence="12" id="KW-1185">Reference proteome</keyword>
<dbReference type="SUPFAM" id="SSF89009">
    <property type="entry name" value="GAT-like domain"/>
    <property type="match status" value="1"/>
</dbReference>
<evidence type="ECO:0000259" key="9">
    <source>
        <dbReference type="PROSITE" id="PS50179"/>
    </source>
</evidence>
<feature type="coiled-coil region" evidence="7">
    <location>
        <begin position="190"/>
        <end position="218"/>
    </location>
</feature>
<comment type="similarity">
    <text evidence="3">Belongs to the GGA protein family.</text>
</comment>
<dbReference type="Pfam" id="PF00790">
    <property type="entry name" value="VHS"/>
    <property type="match status" value="1"/>
</dbReference>
<name>A0A158QA70_ENTVE</name>
<dbReference type="AlphaFoldDB" id="A0A158QA70"/>
<evidence type="ECO:0000313" key="12">
    <source>
        <dbReference type="Proteomes" id="UP000274131"/>
    </source>
</evidence>
<evidence type="ECO:0000313" key="13">
    <source>
        <dbReference type="WBParaSite" id="EVEC_0000428701-mRNA-1"/>
    </source>
</evidence>
<reference evidence="11 12" key="2">
    <citation type="submission" date="2018-10" db="EMBL/GenBank/DDBJ databases">
        <authorList>
            <consortium name="Pathogen Informatics"/>
        </authorList>
    </citation>
    <scope>NUCLEOTIDE SEQUENCE [LARGE SCALE GENOMIC DNA]</scope>
</reference>
<evidence type="ECO:0000256" key="6">
    <source>
        <dbReference type="ARBA" id="ARBA00022927"/>
    </source>
</evidence>
<evidence type="ECO:0000256" key="1">
    <source>
        <dbReference type="ARBA" id="ARBA00004150"/>
    </source>
</evidence>
<accession>A0A158QA70</accession>
<dbReference type="InterPro" id="IPR027422">
    <property type="entry name" value="GGA1-3"/>
</dbReference>
<dbReference type="Gene3D" id="1.25.40.90">
    <property type="match status" value="1"/>
</dbReference>
<dbReference type="PANTHER" id="PTHR45905">
    <property type="entry name" value="GOLGI-LOCALIZED, GAMMA-ADAPTIN EAR CONTAINING, ARF BINDING PROTEIN"/>
    <property type="match status" value="1"/>
</dbReference>
<reference evidence="13" key="1">
    <citation type="submission" date="2016-04" db="UniProtKB">
        <authorList>
            <consortium name="WormBaseParasite"/>
        </authorList>
    </citation>
    <scope>IDENTIFICATION</scope>
</reference>
<keyword evidence="7" id="KW-0175">Coiled coil</keyword>
<feature type="domain" description="VHS" evidence="9">
    <location>
        <begin position="33"/>
        <end position="148"/>
    </location>
</feature>
<protein>
    <submittedName>
        <fullName evidence="13">VHS domain-containing protein</fullName>
    </submittedName>
</protein>
<dbReference type="InterPro" id="IPR004152">
    <property type="entry name" value="GAT_dom"/>
</dbReference>
<dbReference type="Gene3D" id="1.20.58.160">
    <property type="match status" value="1"/>
</dbReference>
<dbReference type="OrthoDB" id="447025at2759"/>
<keyword evidence="5" id="KW-0832">Ubl conjugation</keyword>
<dbReference type="GO" id="GO:0034394">
    <property type="term" value="P:protein localization to cell surface"/>
    <property type="evidence" value="ECO:0007669"/>
    <property type="project" value="TreeGrafter"/>
</dbReference>
<dbReference type="InterPro" id="IPR038425">
    <property type="entry name" value="GAT_sf"/>
</dbReference>
<sequence length="488" mass="54865">MSANIEGKTLEYFITRATDPFTAEIDRVKYVDQLCKGICKEVDGPKNAFRLLAYKVLSPSQTEVLNTLKAIDACVTRCGSVVHDELVKSDLLEHIVKILSPKFSGDGINEEIRDYAVNMITQWHNSFSHISAVKETYKKLKLSGLIPEERFMSRKPGSESPSQSRHAYFNDEEKTRLLSKLLKSKNPKDLQAANRLIRSLEEQKLEEASKRREDIEKAKSSCYLLMEMMNSLNFRCSSNSENDAAKELYATLLNLRPLLFRYACMAADGDDNTLPEILTVNDGVNRAIELYKMSKLVLWYQANCTWKSAEEVCDWLDHICHGAERSFPIKPTSASLEEKKLNLASQKKSMEPGNSFFNPNFIHAEASTSTAVPLKQDDEPLILVGTSEENIVNDSKCDRDAIDALTLLIEADIFPPDNKTKQLFSKKVDESDKGSDRKNDDSVPELQASLDLLDPFVSKTEPSESEIATTVLQNILCDFSDIHIGNGN</sequence>
<evidence type="ECO:0000256" key="3">
    <source>
        <dbReference type="ARBA" id="ARBA00008099"/>
    </source>
</evidence>
<comment type="subcellular location">
    <subcellularLocation>
        <location evidence="2">Early endosome</location>
    </subcellularLocation>
    <subcellularLocation>
        <location evidence="1">Golgi apparatus</location>
        <location evidence="1">trans-Golgi network membrane</location>
        <topology evidence="1">Peripheral membrane protein</topology>
    </subcellularLocation>
</comment>
<dbReference type="WBParaSite" id="EVEC_0000428701-mRNA-1">
    <property type="protein sequence ID" value="EVEC_0000428701-mRNA-1"/>
    <property type="gene ID" value="EVEC_0000428701"/>
</dbReference>
<dbReference type="GO" id="GO:0006886">
    <property type="term" value="P:intracellular protein transport"/>
    <property type="evidence" value="ECO:0007669"/>
    <property type="project" value="InterPro"/>
</dbReference>
<feature type="compositionally biased region" description="Basic and acidic residues" evidence="8">
    <location>
        <begin position="426"/>
        <end position="441"/>
    </location>
</feature>
<dbReference type="InterPro" id="IPR008942">
    <property type="entry name" value="ENTH_VHS"/>
</dbReference>
<feature type="domain" description="GAT" evidence="10">
    <location>
        <begin position="171"/>
        <end position="296"/>
    </location>
</feature>
<evidence type="ECO:0000256" key="7">
    <source>
        <dbReference type="SAM" id="Coils"/>
    </source>
</evidence>
<dbReference type="GO" id="GO:0005769">
    <property type="term" value="C:early endosome"/>
    <property type="evidence" value="ECO:0007669"/>
    <property type="project" value="UniProtKB-SubCell"/>
</dbReference>
<evidence type="ECO:0000256" key="4">
    <source>
        <dbReference type="ARBA" id="ARBA00022448"/>
    </source>
</evidence>
<evidence type="ECO:0000256" key="2">
    <source>
        <dbReference type="ARBA" id="ARBA00004412"/>
    </source>
</evidence>
<dbReference type="STRING" id="51028.A0A158QA70"/>
<dbReference type="PROSITE" id="PS50179">
    <property type="entry name" value="VHS"/>
    <property type="match status" value="1"/>
</dbReference>
<dbReference type="InterPro" id="IPR041198">
    <property type="entry name" value="GGA_N-GAT"/>
</dbReference>
<dbReference type="InterPro" id="IPR002014">
    <property type="entry name" value="VHS_dom"/>
</dbReference>
<dbReference type="GO" id="GO:0005802">
    <property type="term" value="C:trans-Golgi network"/>
    <property type="evidence" value="ECO:0007669"/>
    <property type="project" value="InterPro"/>
</dbReference>
<dbReference type="Pfam" id="PF03127">
    <property type="entry name" value="GAT"/>
    <property type="match status" value="1"/>
</dbReference>
<proteinExistence type="inferred from homology"/>
<evidence type="ECO:0000259" key="10">
    <source>
        <dbReference type="PROSITE" id="PS50909"/>
    </source>
</evidence>
<evidence type="ECO:0000256" key="8">
    <source>
        <dbReference type="SAM" id="MobiDB-lite"/>
    </source>
</evidence>
<dbReference type="SUPFAM" id="SSF48464">
    <property type="entry name" value="ENTH/VHS domain"/>
    <property type="match status" value="1"/>
</dbReference>
<keyword evidence="4" id="KW-0813">Transport</keyword>
<dbReference type="GO" id="GO:0031267">
    <property type="term" value="F:small GTPase binding"/>
    <property type="evidence" value="ECO:0007669"/>
    <property type="project" value="InterPro"/>
</dbReference>